<organism evidence="7 8">
    <name type="scientific">Reinekea forsetii</name>
    <dbReference type="NCBI Taxonomy" id="1336806"/>
    <lineage>
        <taxon>Bacteria</taxon>
        <taxon>Pseudomonadati</taxon>
        <taxon>Pseudomonadota</taxon>
        <taxon>Gammaproteobacteria</taxon>
        <taxon>Oceanospirillales</taxon>
        <taxon>Saccharospirillaceae</taxon>
        <taxon>Reinekea</taxon>
    </lineage>
</organism>
<feature type="domain" description="ABC transmembrane type-1" evidence="6">
    <location>
        <begin position="66"/>
        <end position="274"/>
    </location>
</feature>
<dbReference type="KEGG" id="rfo:REIFOR_00636"/>
<dbReference type="PANTHER" id="PTHR43759">
    <property type="entry name" value="TREHALOSE TRANSPORT SYSTEM PERMEASE PROTEIN SUGA"/>
    <property type="match status" value="1"/>
</dbReference>
<keyword evidence="8" id="KW-1185">Reference proteome</keyword>
<comment type="subcellular location">
    <subcellularLocation>
        <location evidence="1 5">Cell membrane</location>
        <topology evidence="1 5">Multi-pass membrane protein</topology>
    </subcellularLocation>
</comment>
<evidence type="ECO:0000313" key="8">
    <source>
        <dbReference type="Proteomes" id="UP000229757"/>
    </source>
</evidence>
<protein>
    <submittedName>
        <fullName evidence="7">Glycerol-3-phosphate ABC transporter, permease protein UgpA</fullName>
    </submittedName>
</protein>
<dbReference type="OrthoDB" id="9785347at2"/>
<dbReference type="RefSeq" id="WP_100256188.1">
    <property type="nucleotide sequence ID" value="NZ_CP011797.1"/>
</dbReference>
<evidence type="ECO:0000256" key="2">
    <source>
        <dbReference type="ARBA" id="ARBA00022692"/>
    </source>
</evidence>
<dbReference type="CDD" id="cd06261">
    <property type="entry name" value="TM_PBP2"/>
    <property type="match status" value="1"/>
</dbReference>
<dbReference type="Pfam" id="PF00528">
    <property type="entry name" value="BPD_transp_1"/>
    <property type="match status" value="1"/>
</dbReference>
<comment type="similarity">
    <text evidence="5">Belongs to the binding-protein-dependent transport system permease family.</text>
</comment>
<accession>A0A2K8KR74</accession>
<dbReference type="InterPro" id="IPR035906">
    <property type="entry name" value="MetI-like_sf"/>
</dbReference>
<proteinExistence type="inferred from homology"/>
<dbReference type="EMBL" id="CP011797">
    <property type="protein sequence ID" value="ATX75804.1"/>
    <property type="molecule type" value="Genomic_DNA"/>
</dbReference>
<keyword evidence="5" id="KW-0813">Transport</keyword>
<dbReference type="InterPro" id="IPR052730">
    <property type="entry name" value="Sugar_ABC_transporter"/>
</dbReference>
<reference evidence="7 8" key="1">
    <citation type="journal article" date="2017" name="Environ. Microbiol.">
        <title>Genomic and physiological analyses of 'Reinekea forsetii' reveal a versatile opportunistic lifestyle during spring algae blooms.</title>
        <authorList>
            <person name="Avci B."/>
            <person name="Hahnke R.L."/>
            <person name="Chafee M."/>
            <person name="Fischer T."/>
            <person name="Gruber-Vodicka H."/>
            <person name="Tegetmeyer H.E."/>
            <person name="Harder J."/>
            <person name="Fuchs B.M."/>
            <person name="Amann R.I."/>
            <person name="Teeling H."/>
        </authorList>
    </citation>
    <scope>NUCLEOTIDE SEQUENCE [LARGE SCALE GENOMIC DNA]</scope>
    <source>
        <strain evidence="7 8">Hel1_31_D35</strain>
    </source>
</reference>
<dbReference type="AlphaFoldDB" id="A0A2K8KR74"/>
<dbReference type="Gene3D" id="1.10.3720.10">
    <property type="entry name" value="MetI-like"/>
    <property type="match status" value="1"/>
</dbReference>
<keyword evidence="4 5" id="KW-0472">Membrane</keyword>
<dbReference type="GO" id="GO:0005886">
    <property type="term" value="C:plasma membrane"/>
    <property type="evidence" value="ECO:0007669"/>
    <property type="project" value="UniProtKB-SubCell"/>
</dbReference>
<feature type="transmembrane region" description="Helical" evidence="5">
    <location>
        <begin position="70"/>
        <end position="89"/>
    </location>
</feature>
<dbReference type="Proteomes" id="UP000229757">
    <property type="component" value="Chromosome"/>
</dbReference>
<feature type="transmembrane region" description="Helical" evidence="5">
    <location>
        <begin position="158"/>
        <end position="182"/>
    </location>
</feature>
<feature type="transmembrane region" description="Helical" evidence="5">
    <location>
        <begin position="12"/>
        <end position="36"/>
    </location>
</feature>
<evidence type="ECO:0000313" key="7">
    <source>
        <dbReference type="EMBL" id="ATX75804.1"/>
    </source>
</evidence>
<evidence type="ECO:0000259" key="6">
    <source>
        <dbReference type="PROSITE" id="PS50928"/>
    </source>
</evidence>
<name>A0A2K8KR74_9GAMM</name>
<feature type="transmembrane region" description="Helical" evidence="5">
    <location>
        <begin position="256"/>
        <end position="274"/>
    </location>
</feature>
<evidence type="ECO:0000256" key="1">
    <source>
        <dbReference type="ARBA" id="ARBA00004651"/>
    </source>
</evidence>
<keyword evidence="2 5" id="KW-0812">Transmembrane</keyword>
<feature type="transmembrane region" description="Helical" evidence="5">
    <location>
        <begin position="203"/>
        <end position="222"/>
    </location>
</feature>
<dbReference type="InterPro" id="IPR000515">
    <property type="entry name" value="MetI-like"/>
</dbReference>
<evidence type="ECO:0000256" key="5">
    <source>
        <dbReference type="RuleBase" id="RU363032"/>
    </source>
</evidence>
<feature type="transmembrane region" description="Helical" evidence="5">
    <location>
        <begin position="96"/>
        <end position="116"/>
    </location>
</feature>
<keyword evidence="3 5" id="KW-1133">Transmembrane helix</keyword>
<gene>
    <name evidence="7" type="primary">ugpA</name>
    <name evidence="7" type="ORF">REIFOR_00636</name>
</gene>
<dbReference type="GO" id="GO:0055085">
    <property type="term" value="P:transmembrane transport"/>
    <property type="evidence" value="ECO:0007669"/>
    <property type="project" value="InterPro"/>
</dbReference>
<dbReference type="PANTHER" id="PTHR43759:SF1">
    <property type="entry name" value="GLUCOSE IMPORT SYSTEM PERMEASE PROTEIN GLCT"/>
    <property type="match status" value="1"/>
</dbReference>
<dbReference type="PROSITE" id="PS50928">
    <property type="entry name" value="ABC_TM1"/>
    <property type="match status" value="1"/>
</dbReference>
<evidence type="ECO:0000256" key="4">
    <source>
        <dbReference type="ARBA" id="ARBA00023136"/>
    </source>
</evidence>
<evidence type="ECO:0000256" key="3">
    <source>
        <dbReference type="ARBA" id="ARBA00022989"/>
    </source>
</evidence>
<sequence length="298" mass="33463">MAKALDNRAWLLVLPALVILAFVAIIPLLTTVNYSFHDIFSQDYKFWVGAEWYREILGSARFWGSFGRSLLFSTIILLIEIPLGIYIAIQMPKRSLWVAVCLVLMSLPLLVPWNIIPMIWKTFISPAYLGGAFSAIGIDFNWKAEVIDTWFAIVLMDVWHWTSLVVLLCYSGLTTIPAAYYNAAAIDRASRWAVLRYIELPKLSSVLMMAILLRFMDSFMIYTEAFRLNAGGPGYSTTFMAMELGEDIFAFNYGPAAARSVICFIIILTVSWLFKTALAIQQADSVSSTLSSTAEARP</sequence>
<dbReference type="SUPFAM" id="SSF161098">
    <property type="entry name" value="MetI-like"/>
    <property type="match status" value="1"/>
</dbReference>